<dbReference type="Pfam" id="PF02518">
    <property type="entry name" value="HATPase_c"/>
    <property type="match status" value="1"/>
</dbReference>
<evidence type="ECO:0000313" key="2">
    <source>
        <dbReference type="EMBL" id="SHD77353.1"/>
    </source>
</evidence>
<dbReference type="RefSeq" id="WP_005587646.1">
    <property type="nucleotide sequence ID" value="NZ_LT669839.1"/>
</dbReference>
<dbReference type="HOGENOM" id="CLU_2786670_0_0_9"/>
<evidence type="ECO:0000313" key="3">
    <source>
        <dbReference type="Proteomes" id="UP000245423"/>
    </source>
</evidence>
<reference evidence="2 3" key="1">
    <citation type="submission" date="2016-11" db="EMBL/GenBank/DDBJ databases">
        <authorList>
            <person name="Manzoor S."/>
        </authorList>
    </citation>
    <scope>NUCLEOTIDE SEQUENCE [LARGE SCALE GENOMIC DNA]</scope>
    <source>
        <strain evidence="2">Clostridium ultunense strain Esp</strain>
    </source>
</reference>
<keyword evidence="3" id="KW-1185">Reference proteome</keyword>
<name>M1ZGI0_9FIRM</name>
<dbReference type="EMBL" id="LT669839">
    <property type="protein sequence ID" value="SHD77353.1"/>
    <property type="molecule type" value="Genomic_DNA"/>
</dbReference>
<accession>M1ZGI0</accession>
<feature type="domain" description="Histidine kinase/HSP90-like ATPase" evidence="1">
    <location>
        <begin position="3"/>
        <end position="66"/>
    </location>
</feature>
<organism evidence="2 3">
    <name type="scientific">[Clostridium] ultunense Esp</name>
    <dbReference type="NCBI Taxonomy" id="1288971"/>
    <lineage>
        <taxon>Bacteria</taxon>
        <taxon>Bacillati</taxon>
        <taxon>Bacillota</taxon>
        <taxon>Tissierellia</taxon>
        <taxon>Tissierellales</taxon>
        <taxon>Tepidimicrobiaceae</taxon>
        <taxon>Schnuerera</taxon>
    </lineage>
</organism>
<dbReference type="AlphaFoldDB" id="M1ZGI0"/>
<dbReference type="InterPro" id="IPR036890">
    <property type="entry name" value="HATPase_C_sf"/>
</dbReference>
<protein>
    <recommendedName>
        <fullName evidence="1">Histidine kinase/HSP90-like ATPase domain-containing protein</fullName>
    </recommendedName>
</protein>
<proteinExistence type="predicted"/>
<sequence length="68" mass="7640">MNIKIKKDQIFYTISVLDNGEGFDPSKLPDNSLGLSIVDKIIKEKLGGNLYIDSSHKGTTISFDFKYQ</sequence>
<gene>
    <name evidence="2" type="ORF">CUESP1_1996</name>
</gene>
<dbReference type="OrthoDB" id="9767435at2"/>
<dbReference type="InterPro" id="IPR003594">
    <property type="entry name" value="HATPase_dom"/>
</dbReference>
<dbReference type="Proteomes" id="UP000245423">
    <property type="component" value="Chromosome 1"/>
</dbReference>
<dbReference type="SUPFAM" id="SSF55874">
    <property type="entry name" value="ATPase domain of HSP90 chaperone/DNA topoisomerase II/histidine kinase"/>
    <property type="match status" value="1"/>
</dbReference>
<evidence type="ECO:0000259" key="1">
    <source>
        <dbReference type="Pfam" id="PF02518"/>
    </source>
</evidence>
<dbReference type="Gene3D" id="3.30.565.10">
    <property type="entry name" value="Histidine kinase-like ATPase, C-terminal domain"/>
    <property type="match status" value="1"/>
</dbReference>